<proteinExistence type="predicted"/>
<reference evidence="1 2" key="1">
    <citation type="submission" date="2021-04" db="EMBL/GenBank/DDBJ databases">
        <title>Metabacillus sp. strain KIGAM252 whole genome sequence.</title>
        <authorList>
            <person name="Seo M.-J."/>
            <person name="Cho E.-S."/>
            <person name="Hwang C.Y."/>
            <person name="Yoon D.J."/>
        </authorList>
    </citation>
    <scope>NUCLEOTIDE SEQUENCE [LARGE SCALE GENOMIC DNA]</scope>
    <source>
        <strain evidence="1 2">KIGAM252</strain>
    </source>
</reference>
<gene>
    <name evidence="1" type="ORF">J9317_10220</name>
</gene>
<evidence type="ECO:0000313" key="1">
    <source>
        <dbReference type="EMBL" id="MBS2969137.1"/>
    </source>
</evidence>
<name>A0ABS5LEH5_9BACI</name>
<accession>A0ABS5LEH5</accession>
<protein>
    <submittedName>
        <fullName evidence="1">Uncharacterized protein</fullName>
    </submittedName>
</protein>
<dbReference type="RefSeq" id="WP_211558320.1">
    <property type="nucleotide sequence ID" value="NZ_JAGVRK010000001.1"/>
</dbReference>
<organism evidence="1 2">
    <name type="scientific">Metabacillus flavus</name>
    <dbReference type="NCBI Taxonomy" id="2823519"/>
    <lineage>
        <taxon>Bacteria</taxon>
        <taxon>Bacillati</taxon>
        <taxon>Bacillota</taxon>
        <taxon>Bacilli</taxon>
        <taxon>Bacillales</taxon>
        <taxon>Bacillaceae</taxon>
        <taxon>Metabacillus</taxon>
    </lineage>
</organism>
<comment type="caution">
    <text evidence="1">The sequence shown here is derived from an EMBL/GenBank/DDBJ whole genome shotgun (WGS) entry which is preliminary data.</text>
</comment>
<dbReference type="Proteomes" id="UP000682403">
    <property type="component" value="Unassembled WGS sequence"/>
</dbReference>
<keyword evidence="2" id="KW-1185">Reference proteome</keyword>
<sequence length="61" mass="7018">MCWNQAQRPDLSSILGFKSANPAKRPALSIAIGWSFLFDTQIFSSYKTRNYNLHYAVHIIE</sequence>
<evidence type="ECO:0000313" key="2">
    <source>
        <dbReference type="Proteomes" id="UP000682403"/>
    </source>
</evidence>
<dbReference type="EMBL" id="JAGVRK010000001">
    <property type="protein sequence ID" value="MBS2969137.1"/>
    <property type="molecule type" value="Genomic_DNA"/>
</dbReference>